<dbReference type="SUPFAM" id="SSF53850">
    <property type="entry name" value="Periplasmic binding protein-like II"/>
    <property type="match status" value="1"/>
</dbReference>
<dbReference type="OrthoDB" id="9803714at2"/>
<keyword evidence="2" id="KW-1185">Reference proteome</keyword>
<accession>E7G9Q2</accession>
<sequence length="248" mass="29344">MIYRNHQGIHFTEQGKQVLLIAHNIMKEKENLMNINFDHKKISLKISIGNGDYALSPLYRMLNDQTVQDEVQITIINCSVEEALEKTYQHVIDVAYFIIPRSMENQVRDFALSHHLLIRCLKDICCQINVRENHPLLDNFSKERLWNYPFVDFINQRPNAYDTYQQYINPHKIIEVDHHSLRSKIVSETNAYSIGVPMSHQMKESLHIVGVPTPELIMQIYEIRRESDKDNVLLNQYYQMIEQELFKL</sequence>
<comment type="caution">
    <text evidence="1">The sequence shown here is derived from an EMBL/GenBank/DDBJ whole genome shotgun (WGS) entry which is preliminary data.</text>
</comment>
<evidence type="ECO:0000313" key="1">
    <source>
        <dbReference type="EMBL" id="EFW05346.1"/>
    </source>
</evidence>
<name>E7G9Q2_9FIRM</name>
<dbReference type="HOGENOM" id="CLU_1118674_0_0_9"/>
<dbReference type="EMBL" id="ADKX01000026">
    <property type="protein sequence ID" value="EFW05346.1"/>
    <property type="molecule type" value="Genomic_DNA"/>
</dbReference>
<proteinExistence type="predicted"/>
<dbReference type="STRING" id="100884.GCA_000269565_03338"/>
<evidence type="ECO:0008006" key="3">
    <source>
        <dbReference type="Google" id="ProtNLM"/>
    </source>
</evidence>
<protein>
    <recommendedName>
        <fullName evidence="3">LysR substrate-binding domain-containing protein</fullName>
    </recommendedName>
</protein>
<dbReference type="RefSeq" id="WP_008788606.1">
    <property type="nucleotide sequence ID" value="NZ_AKCB01000003.1"/>
</dbReference>
<gene>
    <name evidence="1" type="ORF">HMPREF9488_01491</name>
</gene>
<reference evidence="1 2" key="1">
    <citation type="submission" date="2010-12" db="EMBL/GenBank/DDBJ databases">
        <title>The Genome Sequence of Coprobacillus sp. strain 29_1.</title>
        <authorList>
            <consortium name="The Broad Institute Genome Sequencing Platform"/>
            <person name="Earl A."/>
            <person name="Ward D."/>
            <person name="Feldgarden M."/>
            <person name="Gevers D."/>
            <person name="Daigneault M."/>
            <person name="Sibley C.D."/>
            <person name="White A."/>
            <person name="Strauss J."/>
            <person name="Allen-Vercoe E."/>
            <person name="Young S.K."/>
            <person name="Zeng Q."/>
            <person name="Gargeya S."/>
            <person name="Fitzgerald M."/>
            <person name="Haas B."/>
            <person name="Abouelleil A."/>
            <person name="Alvarado L."/>
            <person name="Arachchi H.M."/>
            <person name="Berlin A."/>
            <person name="Brown A."/>
            <person name="Chapman S.B."/>
            <person name="Chen Z."/>
            <person name="Dunbar C."/>
            <person name="Freedman E."/>
            <person name="Gearin G."/>
            <person name="Gellesch M."/>
            <person name="Goldberg J."/>
            <person name="Griggs A."/>
            <person name="Gujja S."/>
            <person name="Heilman E."/>
            <person name="Heiman D."/>
            <person name="Howarth C."/>
            <person name="Larson L."/>
            <person name="Lui A."/>
            <person name="MacDonald P.J.P."/>
            <person name="Mehta T."/>
            <person name="Montmayeur A."/>
            <person name="Murphy C."/>
            <person name="Neiman D."/>
            <person name="Pearson M."/>
            <person name="Priest M."/>
            <person name="Roberts A."/>
            <person name="Saif S."/>
            <person name="Shea T."/>
            <person name="Shenoy N."/>
            <person name="Sisk P."/>
            <person name="Stolte C."/>
            <person name="Sykes S."/>
            <person name="White J."/>
            <person name="Yandava C."/>
            <person name="Nusbaum C."/>
            <person name="Birren B."/>
        </authorList>
    </citation>
    <scope>NUCLEOTIDE SEQUENCE [LARGE SCALE GENOMIC DNA]</scope>
    <source>
        <strain evidence="1 2">29_1</strain>
    </source>
</reference>
<dbReference type="GeneID" id="78231102"/>
<evidence type="ECO:0000313" key="2">
    <source>
        <dbReference type="Proteomes" id="UP000003157"/>
    </source>
</evidence>
<organism evidence="1 2">
    <name type="scientific">Coprobacillus cateniformis</name>
    <dbReference type="NCBI Taxonomy" id="100884"/>
    <lineage>
        <taxon>Bacteria</taxon>
        <taxon>Bacillati</taxon>
        <taxon>Bacillota</taxon>
        <taxon>Erysipelotrichia</taxon>
        <taxon>Erysipelotrichales</taxon>
        <taxon>Coprobacillaceae</taxon>
        <taxon>Coprobacillus</taxon>
    </lineage>
</organism>
<dbReference type="Proteomes" id="UP000003157">
    <property type="component" value="Unassembled WGS sequence"/>
</dbReference>
<dbReference type="AlphaFoldDB" id="E7G9Q2"/>